<evidence type="ECO:0000313" key="2">
    <source>
        <dbReference type="EMBL" id="GAD67225.1"/>
    </source>
</evidence>
<proteinExistence type="predicted"/>
<name>U3A0K8_VIBPR</name>
<gene>
    <name evidence="2" type="ORF">VPR01S_07_00240</name>
</gene>
<sequence length="207" mass="22186">MRYWKILSGLSVLLSTMPAYASEFYADVLMEEGTHLTPVASDTLSSYRGGFRLKNDYVINIGLSITTSINGMTLFNTRIAHLMIQNGNLKRVPTPKTPDSRVEGPDVSSGGVVNVVQVGEGNSVEEAPVVPVVESITNPAMPIDSGTGNTTPTVVNTSTITNIIQNTLDNSVLGLNTVVDIDAQVGDVIKQIQVNQKLDDAILSSFY</sequence>
<dbReference type="RefSeq" id="WP_021705200.1">
    <property type="nucleotide sequence ID" value="NZ_BATJ01000007.1"/>
</dbReference>
<dbReference type="STRING" id="1219065.VPR01S_07_00240"/>
<feature type="chain" id="PRO_5004637533" evidence="1">
    <location>
        <begin position="22"/>
        <end position="207"/>
    </location>
</feature>
<evidence type="ECO:0000256" key="1">
    <source>
        <dbReference type="SAM" id="SignalP"/>
    </source>
</evidence>
<organism evidence="2 3">
    <name type="scientific">Vibrio proteolyticus NBRC 13287</name>
    <dbReference type="NCBI Taxonomy" id="1219065"/>
    <lineage>
        <taxon>Bacteria</taxon>
        <taxon>Pseudomonadati</taxon>
        <taxon>Pseudomonadota</taxon>
        <taxon>Gammaproteobacteria</taxon>
        <taxon>Vibrionales</taxon>
        <taxon>Vibrionaceae</taxon>
        <taxon>Vibrio</taxon>
    </lineage>
</organism>
<evidence type="ECO:0000313" key="3">
    <source>
        <dbReference type="Proteomes" id="UP000016570"/>
    </source>
</evidence>
<dbReference type="EMBL" id="BATJ01000007">
    <property type="protein sequence ID" value="GAD67225.1"/>
    <property type="molecule type" value="Genomic_DNA"/>
</dbReference>
<dbReference type="Proteomes" id="UP000016570">
    <property type="component" value="Unassembled WGS sequence"/>
</dbReference>
<protein>
    <submittedName>
        <fullName evidence="2">Uncharacterized protein</fullName>
    </submittedName>
</protein>
<keyword evidence="3" id="KW-1185">Reference proteome</keyword>
<feature type="signal peptide" evidence="1">
    <location>
        <begin position="1"/>
        <end position="21"/>
    </location>
</feature>
<comment type="caution">
    <text evidence="2">The sequence shown here is derived from an EMBL/GenBank/DDBJ whole genome shotgun (WGS) entry which is preliminary data.</text>
</comment>
<accession>U3A0K8</accession>
<dbReference type="eggNOG" id="ENOG5031N7U">
    <property type="taxonomic scope" value="Bacteria"/>
</dbReference>
<keyword evidence="1" id="KW-0732">Signal</keyword>
<reference evidence="2 3" key="1">
    <citation type="submission" date="2013-09" db="EMBL/GenBank/DDBJ databases">
        <title>Whole genome shotgun sequence of Vibrio proteolyticus NBRC 13287.</title>
        <authorList>
            <person name="Isaki S."/>
            <person name="Hosoyama A."/>
            <person name="Numata M."/>
            <person name="Hashimoto M."/>
            <person name="Hosoyama Y."/>
            <person name="Tsuchikane K."/>
            <person name="Noguchi M."/>
            <person name="Hirakata S."/>
            <person name="Ichikawa N."/>
            <person name="Ohji S."/>
            <person name="Yamazoe A."/>
            <person name="Fujita N."/>
        </authorList>
    </citation>
    <scope>NUCLEOTIDE SEQUENCE [LARGE SCALE GENOMIC DNA]</scope>
    <source>
        <strain evidence="2 3">NBRC 13287</strain>
    </source>
</reference>
<dbReference type="AlphaFoldDB" id="U3A0K8"/>